<reference evidence="3 4" key="1">
    <citation type="submission" date="2020-03" db="EMBL/GenBank/DDBJ databases">
        <title>Draft Genome Sequence of 2-Methylisoborneol Producing Pseudanabaena yagii Strain GIHE-NHR1 Isolated from North Han River in South Korea.</title>
        <authorList>
            <person name="Jeong J."/>
        </authorList>
    </citation>
    <scope>NUCLEOTIDE SEQUENCE [LARGE SCALE GENOMIC DNA]</scope>
    <source>
        <strain evidence="3 4">GIHE-NHR1</strain>
    </source>
</reference>
<protein>
    <submittedName>
        <fullName evidence="3">IS1634 family transposase</fullName>
    </submittedName>
</protein>
<dbReference type="InterPro" id="IPR002559">
    <property type="entry name" value="Transposase_11"/>
</dbReference>
<dbReference type="NCBIfam" id="NF033559">
    <property type="entry name" value="transpos_IS1634"/>
    <property type="match status" value="1"/>
</dbReference>
<accession>A0ABX1LSK3</accession>
<dbReference type="InterPro" id="IPR047654">
    <property type="entry name" value="IS1634_transpos"/>
</dbReference>
<name>A0ABX1LSK3_9CYAN</name>
<evidence type="ECO:0000313" key="4">
    <source>
        <dbReference type="Proteomes" id="UP000738376"/>
    </source>
</evidence>
<evidence type="ECO:0000313" key="3">
    <source>
        <dbReference type="EMBL" id="NMF58476.1"/>
    </source>
</evidence>
<dbReference type="PANTHER" id="PTHR34614">
    <property type="match status" value="1"/>
</dbReference>
<dbReference type="Proteomes" id="UP000738376">
    <property type="component" value="Unassembled WGS sequence"/>
</dbReference>
<evidence type="ECO:0000259" key="2">
    <source>
        <dbReference type="Pfam" id="PF14104"/>
    </source>
</evidence>
<keyword evidence="4" id="KW-1185">Reference proteome</keyword>
<gene>
    <name evidence="3" type="ORF">HC246_10705</name>
</gene>
<organism evidence="3 4">
    <name type="scientific">Pseudanabaena yagii GIHE-NHR1</name>
    <dbReference type="NCBI Taxonomy" id="2722753"/>
    <lineage>
        <taxon>Bacteria</taxon>
        <taxon>Bacillati</taxon>
        <taxon>Cyanobacteriota</taxon>
        <taxon>Cyanophyceae</taxon>
        <taxon>Pseudanabaenales</taxon>
        <taxon>Pseudanabaenaceae</taxon>
        <taxon>Pseudanabaena</taxon>
        <taxon>Pseudanabaena yagii</taxon>
    </lineage>
</organism>
<feature type="domain" description="Transposase IS4-like" evidence="1">
    <location>
        <begin position="127"/>
        <end position="276"/>
    </location>
</feature>
<dbReference type="Pfam" id="PF01609">
    <property type="entry name" value="DDE_Tnp_1"/>
    <property type="match status" value="1"/>
</dbReference>
<comment type="caution">
    <text evidence="3">The sequence shown here is derived from an EMBL/GenBank/DDBJ whole genome shotgun (WGS) entry which is preliminary data.</text>
</comment>
<sequence>MPEIDVQDIDHLGIIAGIVDDIGIVEIIDREIGSHPQEKVSAGQVVKAMILNCMGFLTAPLYLFSDFFLGKATEHLIGAGVKAEYLNESRLGRVMDQLYEYGITLIFVKIATEMCKRFGVSVKNTHLDGTSMSVHGKYQTTESGEKNLVEEEATEAVAIAITQGYSRDHRPDLKQFTWHLLTSEEEGIPIFMNVADGNKTDQSTFPEVIKAFQAEWEGEQPDLYVMDAAFYSETNLREFGNIIDWISRVPATIKAAQELIQIILPEQFSQQKDHKGYRFCVVCSTYSKFRSNPPQEE</sequence>
<evidence type="ECO:0000259" key="1">
    <source>
        <dbReference type="Pfam" id="PF01609"/>
    </source>
</evidence>
<dbReference type="PANTHER" id="PTHR34614:SF2">
    <property type="entry name" value="TRANSPOSASE IS4-LIKE DOMAIN-CONTAINING PROTEIN"/>
    <property type="match status" value="1"/>
</dbReference>
<feature type="domain" description="DUF4277" evidence="2">
    <location>
        <begin position="5"/>
        <end position="111"/>
    </location>
</feature>
<dbReference type="Pfam" id="PF14104">
    <property type="entry name" value="DUF4277"/>
    <property type="match status" value="1"/>
</dbReference>
<dbReference type="EMBL" id="JAAVJL010000001">
    <property type="protein sequence ID" value="NMF58476.1"/>
    <property type="molecule type" value="Genomic_DNA"/>
</dbReference>
<dbReference type="InterPro" id="IPR025457">
    <property type="entry name" value="DUF4277"/>
</dbReference>
<dbReference type="RefSeq" id="WP_169363377.1">
    <property type="nucleotide sequence ID" value="NZ_JAAVJL010000001.1"/>
</dbReference>
<proteinExistence type="predicted"/>